<dbReference type="Proteomes" id="UP001239111">
    <property type="component" value="Chromosome 1"/>
</dbReference>
<accession>A0ACC2PRW6</accession>
<keyword evidence="2" id="KW-1185">Reference proteome</keyword>
<name>A0ACC2PRW6_9HYME</name>
<sequence length="131" mass="14310">MKPRPKESDRVALGELSTNLQIPQLEQATGRPPALLVAATTSSTTGGSTDHHPATEKTGLRTLDPLMSTATPPRASNFTQRHSATIHGENQEEQNILCLHMCIKLCLKFELLEKSQSLKFIHSLGKNCNVP</sequence>
<gene>
    <name evidence="1" type="ORF">QAD02_021641</name>
</gene>
<evidence type="ECO:0000313" key="1">
    <source>
        <dbReference type="EMBL" id="KAJ8685848.1"/>
    </source>
</evidence>
<evidence type="ECO:0000313" key="2">
    <source>
        <dbReference type="Proteomes" id="UP001239111"/>
    </source>
</evidence>
<organism evidence="1 2">
    <name type="scientific">Eretmocerus hayati</name>
    <dbReference type="NCBI Taxonomy" id="131215"/>
    <lineage>
        <taxon>Eukaryota</taxon>
        <taxon>Metazoa</taxon>
        <taxon>Ecdysozoa</taxon>
        <taxon>Arthropoda</taxon>
        <taxon>Hexapoda</taxon>
        <taxon>Insecta</taxon>
        <taxon>Pterygota</taxon>
        <taxon>Neoptera</taxon>
        <taxon>Endopterygota</taxon>
        <taxon>Hymenoptera</taxon>
        <taxon>Apocrita</taxon>
        <taxon>Proctotrupomorpha</taxon>
        <taxon>Chalcidoidea</taxon>
        <taxon>Aphelinidae</taxon>
        <taxon>Aphelininae</taxon>
        <taxon>Eretmocerus</taxon>
    </lineage>
</organism>
<dbReference type="EMBL" id="CM056741">
    <property type="protein sequence ID" value="KAJ8685848.1"/>
    <property type="molecule type" value="Genomic_DNA"/>
</dbReference>
<comment type="caution">
    <text evidence="1">The sequence shown here is derived from an EMBL/GenBank/DDBJ whole genome shotgun (WGS) entry which is preliminary data.</text>
</comment>
<proteinExistence type="predicted"/>
<reference evidence="1" key="1">
    <citation type="submission" date="2023-04" db="EMBL/GenBank/DDBJ databases">
        <title>A chromosome-level genome assembly of the parasitoid wasp Eretmocerus hayati.</title>
        <authorList>
            <person name="Zhong Y."/>
            <person name="Liu S."/>
            <person name="Liu Y."/>
        </authorList>
    </citation>
    <scope>NUCLEOTIDE SEQUENCE</scope>
    <source>
        <strain evidence="1">ZJU_SS_LIU_2023</strain>
    </source>
</reference>
<protein>
    <submittedName>
        <fullName evidence="1">Uncharacterized protein</fullName>
    </submittedName>
</protein>